<name>A0A642VAT4_9ASCO</name>
<dbReference type="AlphaFoldDB" id="A0A642VAT4"/>
<evidence type="ECO:0000313" key="9">
    <source>
        <dbReference type="Proteomes" id="UP000761534"/>
    </source>
</evidence>
<feature type="signal peptide" evidence="7">
    <location>
        <begin position="1"/>
        <end position="17"/>
    </location>
</feature>
<sequence>MLSRFIVLASLLCLVFSATLDVKEIDTKKLKFSNTNVRHYTGYSHDQKQDKHLFYWLVESQNDPKNDPLILWLNGGPGCSSIDGMFFENGPEHVNSKIEPVENKHSWNKKANVLYLDQPVNAGFSYSSKNVHDTATAAEDVYVFLEAFFKKFTKYQKSKFHIVGESYAGHYIPAIVTEILKHDADRPFELASVAIGNGAVDNLHQYAYYEPMACGDGGVDPVISHSECVEMNNTWPACKRLIQKCRRLNTVDSCVNASDFCDNFIYEPLDARGYNFYNLEHNCTTEDGNCYVEDSYVGKFLNKKDVQKEIGVKRKFEACNDKILNEFGKYGDSAREYHNSLSVLLNQKTPVLVYAGDKDYICNWLGNHAWSKALQWDGRDQFNKAKSQPWKMASSDKKVGEVFNHKHFTFLRIYDSGHMVPFEQPAPALDMINRWIKGDYAFSK</sequence>
<reference evidence="8" key="1">
    <citation type="journal article" date="2019" name="G3 (Bethesda)">
        <title>Genome Assemblies of Two Rare Opportunistic Yeast Pathogens: Diutina rugosa (syn. Candida rugosa) and Trichomonascus ciferrii (syn. Candida ciferrii).</title>
        <authorList>
            <person name="Mixao V."/>
            <person name="Saus E."/>
            <person name="Hansen A.P."/>
            <person name="Lass-Florl C."/>
            <person name="Gabaldon T."/>
        </authorList>
    </citation>
    <scope>NUCLEOTIDE SEQUENCE</scope>
    <source>
        <strain evidence="8">CBS 4856</strain>
    </source>
</reference>
<dbReference type="EC" id="3.4.16.-" evidence="7"/>
<dbReference type="GO" id="GO:0004185">
    <property type="term" value="F:serine-type carboxypeptidase activity"/>
    <property type="evidence" value="ECO:0007669"/>
    <property type="project" value="UniProtKB-UniRule"/>
</dbReference>
<dbReference type="GO" id="GO:0000324">
    <property type="term" value="C:fungal-type vacuole"/>
    <property type="evidence" value="ECO:0007669"/>
    <property type="project" value="TreeGrafter"/>
</dbReference>
<dbReference type="PANTHER" id="PTHR11802:SF113">
    <property type="entry name" value="SERINE CARBOXYPEPTIDASE CTSA-4.1"/>
    <property type="match status" value="1"/>
</dbReference>
<dbReference type="InterPro" id="IPR029058">
    <property type="entry name" value="AB_hydrolase_fold"/>
</dbReference>
<dbReference type="VEuPathDB" id="FungiDB:TRICI_001022"/>
<evidence type="ECO:0000256" key="6">
    <source>
        <dbReference type="ARBA" id="ARBA00023180"/>
    </source>
</evidence>
<dbReference type="PRINTS" id="PR00724">
    <property type="entry name" value="CRBOXYPTASEC"/>
</dbReference>
<evidence type="ECO:0000256" key="2">
    <source>
        <dbReference type="ARBA" id="ARBA00022645"/>
    </source>
</evidence>
<keyword evidence="9" id="KW-1185">Reference proteome</keyword>
<dbReference type="Proteomes" id="UP000761534">
    <property type="component" value="Unassembled WGS sequence"/>
</dbReference>
<dbReference type="EMBL" id="SWFS01000078">
    <property type="protein sequence ID" value="KAA8916903.1"/>
    <property type="molecule type" value="Genomic_DNA"/>
</dbReference>
<dbReference type="Gene3D" id="1.10.287.410">
    <property type="match status" value="1"/>
</dbReference>
<keyword evidence="6" id="KW-0325">Glycoprotein</keyword>
<keyword evidence="5 7" id="KW-0378">Hydrolase</keyword>
<evidence type="ECO:0000256" key="7">
    <source>
        <dbReference type="RuleBase" id="RU361156"/>
    </source>
</evidence>
<proteinExistence type="inferred from homology"/>
<keyword evidence="2 7" id="KW-0121">Carboxypeptidase</keyword>
<gene>
    <name evidence="8" type="ORF">TRICI_001022</name>
</gene>
<comment type="caution">
    <text evidence="8">The sequence shown here is derived from an EMBL/GenBank/DDBJ whole genome shotgun (WGS) entry which is preliminary data.</text>
</comment>
<dbReference type="InterPro" id="IPR018202">
    <property type="entry name" value="Ser_caboxypep_ser_AS"/>
</dbReference>
<evidence type="ECO:0000313" key="8">
    <source>
        <dbReference type="EMBL" id="KAA8916903.1"/>
    </source>
</evidence>
<organism evidence="8 9">
    <name type="scientific">Trichomonascus ciferrii</name>
    <dbReference type="NCBI Taxonomy" id="44093"/>
    <lineage>
        <taxon>Eukaryota</taxon>
        <taxon>Fungi</taxon>
        <taxon>Dikarya</taxon>
        <taxon>Ascomycota</taxon>
        <taxon>Saccharomycotina</taxon>
        <taxon>Dipodascomycetes</taxon>
        <taxon>Dipodascales</taxon>
        <taxon>Trichomonascaceae</taxon>
        <taxon>Trichomonascus</taxon>
        <taxon>Trichomonascus ciferrii complex</taxon>
    </lineage>
</organism>
<keyword evidence="3 7" id="KW-0645">Protease</keyword>
<accession>A0A642VAT4</accession>
<dbReference type="PANTHER" id="PTHR11802">
    <property type="entry name" value="SERINE PROTEASE FAMILY S10 SERINE CARBOXYPEPTIDASE"/>
    <property type="match status" value="1"/>
</dbReference>
<comment type="similarity">
    <text evidence="1 7">Belongs to the peptidase S10 family.</text>
</comment>
<dbReference type="InterPro" id="IPR001563">
    <property type="entry name" value="Peptidase_S10"/>
</dbReference>
<dbReference type="Pfam" id="PF00450">
    <property type="entry name" value="Peptidase_S10"/>
    <property type="match status" value="1"/>
</dbReference>
<dbReference type="Gene3D" id="3.40.50.1820">
    <property type="entry name" value="alpha/beta hydrolase"/>
    <property type="match status" value="1"/>
</dbReference>
<dbReference type="PROSITE" id="PS00131">
    <property type="entry name" value="CARBOXYPEPT_SER_SER"/>
    <property type="match status" value="1"/>
</dbReference>
<evidence type="ECO:0000256" key="3">
    <source>
        <dbReference type="ARBA" id="ARBA00022670"/>
    </source>
</evidence>
<evidence type="ECO:0000256" key="5">
    <source>
        <dbReference type="ARBA" id="ARBA00022801"/>
    </source>
</evidence>
<protein>
    <recommendedName>
        <fullName evidence="7">Carboxypeptidase</fullName>
        <ecNumber evidence="7">3.4.16.-</ecNumber>
    </recommendedName>
</protein>
<dbReference type="GO" id="GO:0006508">
    <property type="term" value="P:proteolysis"/>
    <property type="evidence" value="ECO:0007669"/>
    <property type="project" value="UniProtKB-KW"/>
</dbReference>
<dbReference type="InterPro" id="IPR033124">
    <property type="entry name" value="Ser_caboxypep_his_AS"/>
</dbReference>
<dbReference type="PROSITE" id="PS00560">
    <property type="entry name" value="CARBOXYPEPT_SER_HIS"/>
    <property type="match status" value="1"/>
</dbReference>
<dbReference type="SUPFAM" id="SSF53474">
    <property type="entry name" value="alpha/beta-Hydrolases"/>
    <property type="match status" value="1"/>
</dbReference>
<dbReference type="OrthoDB" id="443318at2759"/>
<evidence type="ECO:0000256" key="4">
    <source>
        <dbReference type="ARBA" id="ARBA00022729"/>
    </source>
</evidence>
<feature type="chain" id="PRO_5031590240" description="Carboxypeptidase" evidence="7">
    <location>
        <begin position="18"/>
        <end position="444"/>
    </location>
</feature>
<keyword evidence="4 7" id="KW-0732">Signal</keyword>
<evidence type="ECO:0000256" key="1">
    <source>
        <dbReference type="ARBA" id="ARBA00009431"/>
    </source>
</evidence>